<dbReference type="FunFam" id="3.20.20.80:FF:000008">
    <property type="entry name" value="Glucan endo-1,3-beta-glucosidase 5"/>
    <property type="match status" value="1"/>
</dbReference>
<evidence type="ECO:0000256" key="8">
    <source>
        <dbReference type="ARBA" id="ARBA00022801"/>
    </source>
</evidence>
<comment type="similarity">
    <text evidence="3 15">Belongs to the glycosyl hydrolase 17 family.</text>
</comment>
<keyword evidence="6" id="KW-0336">GPI-anchor</keyword>
<dbReference type="PROSITE" id="PS00587">
    <property type="entry name" value="GLYCOSYL_HYDROL_F17"/>
    <property type="match status" value="1"/>
</dbReference>
<evidence type="ECO:0000256" key="6">
    <source>
        <dbReference type="ARBA" id="ARBA00022622"/>
    </source>
</evidence>
<dbReference type="InterPro" id="IPR044965">
    <property type="entry name" value="Glyco_hydro_17_plant"/>
</dbReference>
<keyword evidence="10" id="KW-0472">Membrane</keyword>
<evidence type="ECO:0000256" key="10">
    <source>
        <dbReference type="ARBA" id="ARBA00023136"/>
    </source>
</evidence>
<dbReference type="SMART" id="SM00768">
    <property type="entry name" value="X8"/>
    <property type="match status" value="1"/>
</dbReference>
<evidence type="ECO:0000256" key="15">
    <source>
        <dbReference type="RuleBase" id="RU004335"/>
    </source>
</evidence>
<evidence type="ECO:0000259" key="18">
    <source>
        <dbReference type="SMART" id="SM00768"/>
    </source>
</evidence>
<evidence type="ECO:0000256" key="3">
    <source>
        <dbReference type="ARBA" id="ARBA00008773"/>
    </source>
</evidence>
<dbReference type="EC" id="3.2.1.39" evidence="4"/>
<evidence type="ECO:0000256" key="5">
    <source>
        <dbReference type="ARBA" id="ARBA00022475"/>
    </source>
</evidence>
<sequence length="504" mass="53966">MGLLRHLHGLLLPLPLLLLCCASPSSRGATATQVGFNWGLKSSHPLPANEVVQLLRDNGVTKVKLFEADPQALTALAKSGIEVMVGIQNDLLEPLAGSVSAAVDWVTQNVSSYISKLGVDIRFVAVGNEPFLETYKDKYLLVTFPALQNVQAALIKAGLGRQVKVTVPLNADVYQSVSGLPSGGDFRDDIRPLMVSIARFLLDNGSPLAINIYPFLSLYADPHFPVEYAFFDGGAAPVVDGAVSYTNVFEANYDTLIWALEKNGLSSLTVIVGEIGWPTDGDANANLVNARRFNQGLLNRVMAGKGTPKRPSAPPEMYLFGLLDEDTKNIDPGAFERHWGVFYYDGGLKYPLALDGGRSLVPARGVRYLSRRWCVLSPEAGVDDPLIGASVDTACGFADCTSLLQGSSCNGLDPRSKVSYAFNQYFQAASQQSGSCGFSNLSVITTTDPSQGSCRFGIMIDTSRRVATRSPSSSSSSFLSHGFRRWGAQPAVVVAAAALSSLLL</sequence>
<protein>
    <recommendedName>
        <fullName evidence="4">glucan endo-1,3-beta-D-glucosidase</fullName>
        <ecNumber evidence="4">3.2.1.39</ecNumber>
    </recommendedName>
</protein>
<evidence type="ECO:0000256" key="14">
    <source>
        <dbReference type="ARBA" id="ARBA00023295"/>
    </source>
</evidence>
<accession>A0A7I8KTJ4</accession>
<dbReference type="GO" id="GO:0098552">
    <property type="term" value="C:side of membrane"/>
    <property type="evidence" value="ECO:0007669"/>
    <property type="project" value="UniProtKB-KW"/>
</dbReference>
<keyword evidence="7 17" id="KW-0732">Signal</keyword>
<dbReference type="GO" id="GO:0006952">
    <property type="term" value="P:defense response"/>
    <property type="evidence" value="ECO:0007669"/>
    <property type="project" value="UniProtKB-KW"/>
</dbReference>
<keyword evidence="20" id="KW-1185">Reference proteome</keyword>
<dbReference type="FunFam" id="1.20.58.1040:FF:000002">
    <property type="entry name" value="Glucan endo-1,3-beta-glucosidase 8"/>
    <property type="match status" value="1"/>
</dbReference>
<keyword evidence="9" id="KW-0611">Plant defense</keyword>
<keyword evidence="12" id="KW-0325">Glycoprotein</keyword>
<gene>
    <name evidence="19" type="ORF">SI8410_09011837</name>
</gene>
<evidence type="ECO:0000256" key="11">
    <source>
        <dbReference type="ARBA" id="ARBA00023157"/>
    </source>
</evidence>
<evidence type="ECO:0000313" key="20">
    <source>
        <dbReference type="Proteomes" id="UP000663760"/>
    </source>
</evidence>
<evidence type="ECO:0000256" key="1">
    <source>
        <dbReference type="ARBA" id="ARBA00000382"/>
    </source>
</evidence>
<dbReference type="InterPro" id="IPR017853">
    <property type="entry name" value="GH"/>
</dbReference>
<dbReference type="GO" id="GO:0042973">
    <property type="term" value="F:glucan endo-1,3-beta-D-glucosidase activity"/>
    <property type="evidence" value="ECO:0007669"/>
    <property type="project" value="UniProtKB-EC"/>
</dbReference>
<dbReference type="OrthoDB" id="1293114at2759"/>
<evidence type="ECO:0000256" key="7">
    <source>
        <dbReference type="ARBA" id="ARBA00022729"/>
    </source>
</evidence>
<dbReference type="GO" id="GO:0005886">
    <property type="term" value="C:plasma membrane"/>
    <property type="evidence" value="ECO:0007669"/>
    <property type="project" value="UniProtKB-SubCell"/>
</dbReference>
<dbReference type="Gene3D" id="3.20.20.80">
    <property type="entry name" value="Glycosidases"/>
    <property type="match status" value="1"/>
</dbReference>
<dbReference type="Gene3D" id="1.20.58.1040">
    <property type="match status" value="1"/>
</dbReference>
<evidence type="ECO:0000256" key="9">
    <source>
        <dbReference type="ARBA" id="ARBA00022821"/>
    </source>
</evidence>
<dbReference type="SUPFAM" id="SSF51445">
    <property type="entry name" value="(Trans)glycosidases"/>
    <property type="match status" value="1"/>
</dbReference>
<feature type="chain" id="PRO_5029637991" description="glucan endo-1,3-beta-D-glucosidase" evidence="17">
    <location>
        <begin position="23"/>
        <end position="504"/>
    </location>
</feature>
<reference evidence="19" key="1">
    <citation type="submission" date="2020-02" db="EMBL/GenBank/DDBJ databases">
        <authorList>
            <person name="Scholz U."/>
            <person name="Mascher M."/>
            <person name="Fiebig A."/>
        </authorList>
    </citation>
    <scope>NUCLEOTIDE SEQUENCE</scope>
</reference>
<evidence type="ECO:0000256" key="16">
    <source>
        <dbReference type="RuleBase" id="RU004336"/>
    </source>
</evidence>
<comment type="catalytic activity">
    <reaction evidence="1">
        <text>Hydrolysis of (1-&gt;3)-beta-D-glucosidic linkages in (1-&gt;3)-beta-D-glucans.</text>
        <dbReference type="EC" id="3.2.1.39"/>
    </reaction>
</comment>
<keyword evidence="8 16" id="KW-0378">Hydrolase</keyword>
<name>A0A7I8KTJ4_SPIIN</name>
<dbReference type="AlphaFoldDB" id="A0A7I8KTJ4"/>
<evidence type="ECO:0000256" key="17">
    <source>
        <dbReference type="SAM" id="SignalP"/>
    </source>
</evidence>
<evidence type="ECO:0000256" key="12">
    <source>
        <dbReference type="ARBA" id="ARBA00023180"/>
    </source>
</evidence>
<feature type="domain" description="X8" evidence="18">
    <location>
        <begin position="372"/>
        <end position="456"/>
    </location>
</feature>
<evidence type="ECO:0000256" key="13">
    <source>
        <dbReference type="ARBA" id="ARBA00023288"/>
    </source>
</evidence>
<evidence type="ECO:0000313" key="19">
    <source>
        <dbReference type="EMBL" id="CAA7401159.1"/>
    </source>
</evidence>
<dbReference type="InterPro" id="IPR000490">
    <property type="entry name" value="Glyco_hydro_17"/>
</dbReference>
<keyword evidence="14 16" id="KW-0326">Glycosidase</keyword>
<feature type="signal peptide" evidence="17">
    <location>
        <begin position="1"/>
        <end position="22"/>
    </location>
</feature>
<evidence type="ECO:0000256" key="2">
    <source>
        <dbReference type="ARBA" id="ARBA00004609"/>
    </source>
</evidence>
<dbReference type="Pfam" id="PF00332">
    <property type="entry name" value="Glyco_hydro_17"/>
    <property type="match status" value="1"/>
</dbReference>
<organism evidence="19 20">
    <name type="scientific">Spirodela intermedia</name>
    <name type="common">Intermediate duckweed</name>
    <dbReference type="NCBI Taxonomy" id="51605"/>
    <lineage>
        <taxon>Eukaryota</taxon>
        <taxon>Viridiplantae</taxon>
        <taxon>Streptophyta</taxon>
        <taxon>Embryophyta</taxon>
        <taxon>Tracheophyta</taxon>
        <taxon>Spermatophyta</taxon>
        <taxon>Magnoliopsida</taxon>
        <taxon>Liliopsida</taxon>
        <taxon>Araceae</taxon>
        <taxon>Lemnoideae</taxon>
        <taxon>Spirodela</taxon>
    </lineage>
</organism>
<dbReference type="Proteomes" id="UP000663760">
    <property type="component" value="Chromosome 9"/>
</dbReference>
<dbReference type="GO" id="GO:0005975">
    <property type="term" value="P:carbohydrate metabolic process"/>
    <property type="evidence" value="ECO:0007669"/>
    <property type="project" value="InterPro"/>
</dbReference>
<keyword evidence="13" id="KW-0449">Lipoprotein</keyword>
<dbReference type="InterPro" id="IPR012946">
    <property type="entry name" value="X8"/>
</dbReference>
<keyword evidence="5" id="KW-1003">Cell membrane</keyword>
<comment type="subcellular location">
    <subcellularLocation>
        <location evidence="2">Cell membrane</location>
        <topology evidence="2">Lipid-anchor</topology>
        <topology evidence="2">GPI-anchor</topology>
    </subcellularLocation>
</comment>
<keyword evidence="11" id="KW-1015">Disulfide bond</keyword>
<proteinExistence type="inferred from homology"/>
<dbReference type="EMBL" id="LR746272">
    <property type="protein sequence ID" value="CAA7401159.1"/>
    <property type="molecule type" value="Genomic_DNA"/>
</dbReference>
<dbReference type="Pfam" id="PF07983">
    <property type="entry name" value="X8"/>
    <property type="match status" value="1"/>
</dbReference>
<dbReference type="PANTHER" id="PTHR32227">
    <property type="entry name" value="GLUCAN ENDO-1,3-BETA-GLUCOSIDASE BG1-RELATED-RELATED"/>
    <property type="match status" value="1"/>
</dbReference>
<evidence type="ECO:0000256" key="4">
    <source>
        <dbReference type="ARBA" id="ARBA00012780"/>
    </source>
</evidence>